<protein>
    <submittedName>
        <fullName evidence="2">Uncharacterized protein</fullName>
    </submittedName>
</protein>
<keyword evidence="1" id="KW-0472">Membrane</keyword>
<keyword evidence="1" id="KW-1133">Transmembrane helix</keyword>
<reference evidence="2" key="2">
    <citation type="submission" date="2023-01" db="EMBL/GenBank/DDBJ databases">
        <authorList>
            <person name="Petersen C."/>
        </authorList>
    </citation>
    <scope>NUCLEOTIDE SEQUENCE</scope>
    <source>
        <strain evidence="2">IBT 17514</strain>
    </source>
</reference>
<dbReference type="AlphaFoldDB" id="A0AAD6MPR6"/>
<comment type="caution">
    <text evidence="2">The sequence shown here is derived from an EMBL/GenBank/DDBJ whole genome shotgun (WGS) entry which is preliminary data.</text>
</comment>
<proteinExistence type="predicted"/>
<evidence type="ECO:0000313" key="2">
    <source>
        <dbReference type="EMBL" id="KAJ5699199.1"/>
    </source>
</evidence>
<evidence type="ECO:0000256" key="1">
    <source>
        <dbReference type="SAM" id="Phobius"/>
    </source>
</evidence>
<organism evidence="2 3">
    <name type="scientific">Penicillium malachiteum</name>
    <dbReference type="NCBI Taxonomy" id="1324776"/>
    <lineage>
        <taxon>Eukaryota</taxon>
        <taxon>Fungi</taxon>
        <taxon>Dikarya</taxon>
        <taxon>Ascomycota</taxon>
        <taxon>Pezizomycotina</taxon>
        <taxon>Eurotiomycetes</taxon>
        <taxon>Eurotiomycetidae</taxon>
        <taxon>Eurotiales</taxon>
        <taxon>Aspergillaceae</taxon>
        <taxon>Penicillium</taxon>
    </lineage>
</organism>
<feature type="transmembrane region" description="Helical" evidence="1">
    <location>
        <begin position="77"/>
        <end position="100"/>
    </location>
</feature>
<dbReference type="EMBL" id="JAQJAN010000025">
    <property type="protein sequence ID" value="KAJ5699199.1"/>
    <property type="molecule type" value="Genomic_DNA"/>
</dbReference>
<gene>
    <name evidence="2" type="ORF">N7493_012107</name>
</gene>
<keyword evidence="1" id="KW-0812">Transmembrane</keyword>
<feature type="transmembrane region" description="Helical" evidence="1">
    <location>
        <begin position="107"/>
        <end position="124"/>
    </location>
</feature>
<dbReference type="Proteomes" id="UP001215712">
    <property type="component" value="Unassembled WGS sequence"/>
</dbReference>
<sequence length="147" mass="15947">MVDMNYTSSSVLLAHGPVQVITHFNLSINLSIMSSLMSSFMSAMTTHCFMHPLLHASALTLHVSLDQHPLQPQASTLVPHALASLSALIINIMSVFHFGLRSSRSSSLALTLMSAVASIFYVGLDHDALQPSMSALTMLHFNLLCRP</sequence>
<keyword evidence="3" id="KW-1185">Reference proteome</keyword>
<name>A0AAD6MPR6_9EURO</name>
<reference evidence="2" key="1">
    <citation type="journal article" date="2023" name="IMA Fungus">
        <title>Comparative genomic study of the Penicillium genus elucidates a diverse pangenome and 15 lateral gene transfer events.</title>
        <authorList>
            <person name="Petersen C."/>
            <person name="Sorensen T."/>
            <person name="Nielsen M.R."/>
            <person name="Sondergaard T.E."/>
            <person name="Sorensen J.L."/>
            <person name="Fitzpatrick D.A."/>
            <person name="Frisvad J.C."/>
            <person name="Nielsen K.L."/>
        </authorList>
    </citation>
    <scope>NUCLEOTIDE SEQUENCE</scope>
    <source>
        <strain evidence="2">IBT 17514</strain>
    </source>
</reference>
<evidence type="ECO:0000313" key="3">
    <source>
        <dbReference type="Proteomes" id="UP001215712"/>
    </source>
</evidence>
<feature type="transmembrane region" description="Helical" evidence="1">
    <location>
        <begin position="20"/>
        <end position="41"/>
    </location>
</feature>
<accession>A0AAD6MPR6</accession>